<feature type="compositionally biased region" description="Basic and acidic residues" evidence="1">
    <location>
        <begin position="1"/>
        <end position="11"/>
    </location>
</feature>
<dbReference type="PANTHER" id="PTHR39741">
    <property type="entry name" value="F-BOX DOMAIN CONTAINING PROTEIN, EXPRESSED"/>
    <property type="match status" value="1"/>
</dbReference>
<dbReference type="PANTHER" id="PTHR39741:SF2">
    <property type="entry name" value="F-BOX DOMAIN-CONTAINING PROTEIN"/>
    <property type="match status" value="1"/>
</dbReference>
<gene>
    <name evidence="2" type="ORF">FVE85_1575</name>
</gene>
<dbReference type="OrthoDB" id="63379at2759"/>
<evidence type="ECO:0000313" key="3">
    <source>
        <dbReference type="Proteomes" id="UP000324585"/>
    </source>
</evidence>
<sequence length="349" mass="39302">MDDQERERGEEAGQPLLTEPEAEEHDASNPLRQLDLADVDEHDLGADALTPDVLTPSDFPDREPAVARETPAMPLLEVTPERLFPLARALFGPITRNGANPNGNANPTGAVADGMTADMMAYQDFVRRLLSMQRPDTQNNIKEDRAELQNLNDLYVGRVLSQAAYALARETSLIESAVYVSSCDDPETQGMNQMLNFDVRPATFWSSAGHQTQDSRETVVFRLKEPTTRLNWVMLKVYRAFYQPGHPIYPSKTVRFAVCNSPQSASFSREFRVLRLSEPQRFDLTTENLGVGQYLVLDLRGMLQTQVGDELYYCVLETVCCGGMVEDYGQVLNSYERQRRRSSRPVLSR</sequence>
<dbReference type="InterPro" id="IPR055336">
    <property type="entry name" value="At4g00755-like"/>
</dbReference>
<feature type="region of interest" description="Disordered" evidence="1">
    <location>
        <begin position="1"/>
        <end position="42"/>
    </location>
</feature>
<dbReference type="AlphaFoldDB" id="A0A5J4YWT2"/>
<accession>A0A5J4YWT2</accession>
<dbReference type="Proteomes" id="UP000324585">
    <property type="component" value="Unassembled WGS sequence"/>
</dbReference>
<evidence type="ECO:0000256" key="1">
    <source>
        <dbReference type="SAM" id="MobiDB-lite"/>
    </source>
</evidence>
<name>A0A5J4YWT2_PORPP</name>
<dbReference type="EMBL" id="VRMN01000003">
    <property type="protein sequence ID" value="KAA8495420.1"/>
    <property type="molecule type" value="Genomic_DNA"/>
</dbReference>
<reference evidence="3" key="1">
    <citation type="journal article" date="2019" name="Nat. Commun.">
        <title>Expansion of phycobilisome linker gene families in mesophilic red algae.</title>
        <authorList>
            <person name="Lee J."/>
            <person name="Kim D."/>
            <person name="Bhattacharya D."/>
            <person name="Yoon H.S."/>
        </authorList>
    </citation>
    <scope>NUCLEOTIDE SEQUENCE [LARGE SCALE GENOMIC DNA]</scope>
    <source>
        <strain evidence="3">CCMP 1328</strain>
    </source>
</reference>
<protein>
    <submittedName>
        <fullName evidence="2">F-box protein</fullName>
    </submittedName>
</protein>
<evidence type="ECO:0000313" key="2">
    <source>
        <dbReference type="EMBL" id="KAA8495420.1"/>
    </source>
</evidence>
<proteinExistence type="predicted"/>
<keyword evidence="3" id="KW-1185">Reference proteome</keyword>
<comment type="caution">
    <text evidence="2">The sequence shown here is derived from an EMBL/GenBank/DDBJ whole genome shotgun (WGS) entry which is preliminary data.</text>
</comment>
<organism evidence="2 3">
    <name type="scientific">Porphyridium purpureum</name>
    <name type="common">Red alga</name>
    <name type="synonym">Porphyridium cruentum</name>
    <dbReference type="NCBI Taxonomy" id="35688"/>
    <lineage>
        <taxon>Eukaryota</taxon>
        <taxon>Rhodophyta</taxon>
        <taxon>Bangiophyceae</taxon>
        <taxon>Porphyridiales</taxon>
        <taxon>Porphyridiaceae</taxon>
        <taxon>Porphyridium</taxon>
    </lineage>
</organism>